<reference evidence="1 2" key="1">
    <citation type="journal article" date="2015" name="Nature">
        <title>rRNA introns, odd ribosomes, and small enigmatic genomes across a large radiation of phyla.</title>
        <authorList>
            <person name="Brown C.T."/>
            <person name="Hug L.A."/>
            <person name="Thomas B.C."/>
            <person name="Sharon I."/>
            <person name="Castelle C.J."/>
            <person name="Singh A."/>
            <person name="Wilkins M.J."/>
            <person name="Williams K.H."/>
            <person name="Banfield J.F."/>
        </authorList>
    </citation>
    <scope>NUCLEOTIDE SEQUENCE [LARGE SCALE GENOMIC DNA]</scope>
</reference>
<dbReference type="AlphaFoldDB" id="A0A0G0PT37"/>
<dbReference type="Proteomes" id="UP000034774">
    <property type="component" value="Unassembled WGS sequence"/>
</dbReference>
<dbReference type="STRING" id="1618572.UT17_C0002G0179"/>
<evidence type="ECO:0000313" key="2">
    <source>
        <dbReference type="Proteomes" id="UP000034774"/>
    </source>
</evidence>
<protein>
    <submittedName>
        <fullName evidence="1">Uncharacterized protein</fullName>
    </submittedName>
</protein>
<comment type="caution">
    <text evidence="1">The sequence shown here is derived from an EMBL/GenBank/DDBJ whole genome shotgun (WGS) entry which is preliminary data.</text>
</comment>
<accession>A0A0G0PT37</accession>
<gene>
    <name evidence="1" type="ORF">UT17_C0002G0179</name>
</gene>
<dbReference type="EMBL" id="LBVU01000002">
    <property type="protein sequence ID" value="KKQ92516.1"/>
    <property type="molecule type" value="Genomic_DNA"/>
</dbReference>
<sequence length="164" mass="19066">MSYWGLKSKQAILQGWIESSSAKASEGHSRTLLAGPSGFEPERAVLETAMIPFHHEPIYLLGDIISWHMIVNWNTDEKLFRKNNPKEYKLWRIKQALTYGGERVKRAEIIKNWGKISEDLDIDTKKAIEFLVWGRKWKKEPGLQPDRSNYLDWLVKTKNLAISI</sequence>
<organism evidence="1 2">
    <name type="scientific">Candidatus Woesebacteria bacterium GW2011_GWB1_39_10</name>
    <dbReference type="NCBI Taxonomy" id="1618572"/>
    <lineage>
        <taxon>Bacteria</taxon>
        <taxon>Candidatus Woeseibacteriota</taxon>
    </lineage>
</organism>
<proteinExistence type="predicted"/>
<evidence type="ECO:0000313" key="1">
    <source>
        <dbReference type="EMBL" id="KKQ92516.1"/>
    </source>
</evidence>
<name>A0A0G0PT37_9BACT</name>